<comment type="caution">
    <text evidence="2">The sequence shown here is derived from an EMBL/GenBank/DDBJ whole genome shotgun (WGS) entry which is preliminary data.</text>
</comment>
<sequence length="72" mass="8030">MKYSQWTAVSLLLSSSSLLTGNALKFDDPAVSPIEMVVIGEQPRNGCWKNHLGPRRECCRCQDRCSDRFGIG</sequence>
<organism evidence="2 3">
    <name type="scientific">Nitzschia inconspicua</name>
    <dbReference type="NCBI Taxonomy" id="303405"/>
    <lineage>
        <taxon>Eukaryota</taxon>
        <taxon>Sar</taxon>
        <taxon>Stramenopiles</taxon>
        <taxon>Ochrophyta</taxon>
        <taxon>Bacillariophyta</taxon>
        <taxon>Bacillariophyceae</taxon>
        <taxon>Bacillariophycidae</taxon>
        <taxon>Bacillariales</taxon>
        <taxon>Bacillariaceae</taxon>
        <taxon>Nitzschia</taxon>
    </lineage>
</organism>
<gene>
    <name evidence="2" type="ORF">IV203_002363</name>
</gene>
<keyword evidence="1" id="KW-0732">Signal</keyword>
<reference evidence="2" key="2">
    <citation type="submission" date="2021-04" db="EMBL/GenBank/DDBJ databases">
        <authorList>
            <person name="Podell S."/>
        </authorList>
    </citation>
    <scope>NUCLEOTIDE SEQUENCE</scope>
    <source>
        <strain evidence="2">Hildebrandi</strain>
    </source>
</reference>
<feature type="chain" id="PRO_5039888051" evidence="1">
    <location>
        <begin position="24"/>
        <end position="72"/>
    </location>
</feature>
<accession>A0A9K3LA07</accession>
<evidence type="ECO:0000256" key="1">
    <source>
        <dbReference type="SAM" id="SignalP"/>
    </source>
</evidence>
<protein>
    <submittedName>
        <fullName evidence="2">Uncharacterized protein</fullName>
    </submittedName>
</protein>
<dbReference type="AlphaFoldDB" id="A0A9K3LA07"/>
<dbReference type="Proteomes" id="UP000693970">
    <property type="component" value="Unassembled WGS sequence"/>
</dbReference>
<dbReference type="EMBL" id="JAGRRH010000015">
    <property type="protein sequence ID" value="KAG7357675.1"/>
    <property type="molecule type" value="Genomic_DNA"/>
</dbReference>
<feature type="signal peptide" evidence="1">
    <location>
        <begin position="1"/>
        <end position="23"/>
    </location>
</feature>
<evidence type="ECO:0000313" key="3">
    <source>
        <dbReference type="Proteomes" id="UP000693970"/>
    </source>
</evidence>
<evidence type="ECO:0000313" key="2">
    <source>
        <dbReference type="EMBL" id="KAG7357675.1"/>
    </source>
</evidence>
<keyword evidence="3" id="KW-1185">Reference proteome</keyword>
<proteinExistence type="predicted"/>
<reference evidence="2" key="1">
    <citation type="journal article" date="2021" name="Sci. Rep.">
        <title>Diploid genomic architecture of Nitzschia inconspicua, an elite biomass production diatom.</title>
        <authorList>
            <person name="Oliver A."/>
            <person name="Podell S."/>
            <person name="Pinowska A."/>
            <person name="Traller J.C."/>
            <person name="Smith S.R."/>
            <person name="McClure R."/>
            <person name="Beliaev A."/>
            <person name="Bohutskyi P."/>
            <person name="Hill E.A."/>
            <person name="Rabines A."/>
            <person name="Zheng H."/>
            <person name="Allen L.Z."/>
            <person name="Kuo A."/>
            <person name="Grigoriev I.V."/>
            <person name="Allen A.E."/>
            <person name="Hazlebeck D."/>
            <person name="Allen E.E."/>
        </authorList>
    </citation>
    <scope>NUCLEOTIDE SEQUENCE</scope>
    <source>
        <strain evidence="2">Hildebrandi</strain>
    </source>
</reference>
<name>A0A9K3LA07_9STRA</name>